<evidence type="ECO:0000256" key="2">
    <source>
        <dbReference type="ARBA" id="ARBA00022694"/>
    </source>
</evidence>
<accession>A0A067RRG6</accession>
<dbReference type="Proteomes" id="UP000027135">
    <property type="component" value="Unassembled WGS sequence"/>
</dbReference>
<dbReference type="Pfam" id="PF01416">
    <property type="entry name" value="PseudoU_synth_1"/>
    <property type="match status" value="1"/>
</dbReference>
<dbReference type="PIRSF" id="PIRSF001430">
    <property type="entry name" value="tRNA_psdUrid_synth"/>
    <property type="match status" value="1"/>
</dbReference>
<evidence type="ECO:0000259" key="7">
    <source>
        <dbReference type="Pfam" id="PF01416"/>
    </source>
</evidence>
<feature type="domain" description="Pseudouridine synthase I TruA alpha/beta" evidence="7">
    <location>
        <begin position="175"/>
        <end position="295"/>
    </location>
</feature>
<proteinExistence type="inferred from homology"/>
<organism evidence="8 9">
    <name type="scientific">Zootermopsis nevadensis</name>
    <name type="common">Dampwood termite</name>
    <dbReference type="NCBI Taxonomy" id="136037"/>
    <lineage>
        <taxon>Eukaryota</taxon>
        <taxon>Metazoa</taxon>
        <taxon>Ecdysozoa</taxon>
        <taxon>Arthropoda</taxon>
        <taxon>Hexapoda</taxon>
        <taxon>Insecta</taxon>
        <taxon>Pterygota</taxon>
        <taxon>Neoptera</taxon>
        <taxon>Polyneoptera</taxon>
        <taxon>Dictyoptera</taxon>
        <taxon>Blattodea</taxon>
        <taxon>Blattoidea</taxon>
        <taxon>Termitoidae</taxon>
        <taxon>Termopsidae</taxon>
        <taxon>Zootermopsis</taxon>
    </lineage>
</organism>
<dbReference type="STRING" id="136037.A0A067RRG6"/>
<dbReference type="EC" id="5.4.99.12" evidence="6"/>
<dbReference type="PANTHER" id="PTHR11142:SF0">
    <property type="entry name" value="TRNA PSEUDOURIDINE SYNTHASE-LIKE 1"/>
    <property type="match status" value="1"/>
</dbReference>
<dbReference type="eggNOG" id="KOG4393">
    <property type="taxonomic scope" value="Eukaryota"/>
</dbReference>
<dbReference type="OMA" id="ADAFCHN"/>
<keyword evidence="9" id="KW-1185">Reference proteome</keyword>
<dbReference type="InterPro" id="IPR020095">
    <property type="entry name" value="PsdUridine_synth_TruA_C"/>
</dbReference>
<feature type="non-terminal residue" evidence="8">
    <location>
        <position position="295"/>
    </location>
</feature>
<feature type="binding site" evidence="5">
    <location>
        <position position="126"/>
    </location>
    <ligand>
        <name>substrate</name>
    </ligand>
</feature>
<dbReference type="GO" id="GO:0031119">
    <property type="term" value="P:tRNA pseudouridine synthesis"/>
    <property type="evidence" value="ECO:0007669"/>
    <property type="project" value="TreeGrafter"/>
</dbReference>
<dbReference type="EMBL" id="KK852510">
    <property type="protein sequence ID" value="KDR22354.1"/>
    <property type="molecule type" value="Genomic_DNA"/>
</dbReference>
<dbReference type="FunCoup" id="A0A067RRG6">
    <property type="interactions" value="549"/>
</dbReference>
<name>A0A067RRG6_ZOONE</name>
<dbReference type="GO" id="GO:0160147">
    <property type="term" value="F:tRNA pseudouridine(38-40) synthase activity"/>
    <property type="evidence" value="ECO:0007669"/>
    <property type="project" value="UniProtKB-EC"/>
</dbReference>
<dbReference type="Gene3D" id="3.30.70.660">
    <property type="entry name" value="Pseudouridine synthase I, catalytic domain, C-terminal subdomain"/>
    <property type="match status" value="1"/>
</dbReference>
<keyword evidence="2 6" id="KW-0819">tRNA processing</keyword>
<evidence type="ECO:0000256" key="4">
    <source>
        <dbReference type="PIRSR" id="PIRSR001430-1"/>
    </source>
</evidence>
<dbReference type="InterPro" id="IPR020103">
    <property type="entry name" value="PsdUridine_synth_cat_dom_sf"/>
</dbReference>
<dbReference type="InParanoid" id="A0A067RRG6"/>
<dbReference type="SUPFAM" id="SSF55120">
    <property type="entry name" value="Pseudouridine synthase"/>
    <property type="match status" value="1"/>
</dbReference>
<evidence type="ECO:0000313" key="8">
    <source>
        <dbReference type="EMBL" id="KDR22354.1"/>
    </source>
</evidence>
<sequence>MTRYLLFISYIGTRFRGAQKQVVNAELTKSDPETVQGILEICSKSFKPVNEPHVYISSRTDRGVHALCSSAHVDLERNGCLKYDPAHLTVAYNRYFINANVDLRVQSVHIVPETFHARYSVKSRTYLYRLAVRNPDAPPLNKSSAYMAEIPFVEWNRCHFIQNVDKFDMSLLKAAATLFPGTRDFRTFMGQSAGNSHITTVKEMYKLDISPGRPLIGAEYCSCCSHYSFWDITCQGRSFLYRQVMRMVGALISVAEGHISVGEIQYMLENPSKHSWNSRINVVPPYGLYLTKVEY</sequence>
<comment type="catalytic activity">
    <reaction evidence="6">
        <text>uridine(38/39/40) in tRNA = pseudouridine(38/39/40) in tRNA</text>
        <dbReference type="Rhea" id="RHEA:22376"/>
        <dbReference type="Rhea" id="RHEA-COMP:10085"/>
        <dbReference type="Rhea" id="RHEA-COMP:10087"/>
        <dbReference type="ChEBI" id="CHEBI:65314"/>
        <dbReference type="ChEBI" id="CHEBI:65315"/>
        <dbReference type="EC" id="5.4.99.12"/>
    </reaction>
</comment>
<dbReference type="GO" id="GO:0003723">
    <property type="term" value="F:RNA binding"/>
    <property type="evidence" value="ECO:0007669"/>
    <property type="project" value="InterPro"/>
</dbReference>
<feature type="active site" description="Nucleophile" evidence="4">
    <location>
        <position position="61"/>
    </location>
</feature>
<evidence type="ECO:0000256" key="3">
    <source>
        <dbReference type="ARBA" id="ARBA00023235"/>
    </source>
</evidence>
<dbReference type="InterPro" id="IPR001406">
    <property type="entry name" value="PsdUridine_synth_TruA"/>
</dbReference>
<protein>
    <recommendedName>
        <fullName evidence="6">tRNA pseudouridine synthase</fullName>
        <ecNumber evidence="6">5.4.99.12</ecNumber>
    </recommendedName>
</protein>
<evidence type="ECO:0000256" key="5">
    <source>
        <dbReference type="PIRSR" id="PIRSR001430-2"/>
    </source>
</evidence>
<gene>
    <name evidence="8" type="ORF">L798_02012</name>
</gene>
<keyword evidence="3 6" id="KW-0413">Isomerase</keyword>
<evidence type="ECO:0000256" key="6">
    <source>
        <dbReference type="RuleBase" id="RU003792"/>
    </source>
</evidence>
<dbReference type="PANTHER" id="PTHR11142">
    <property type="entry name" value="PSEUDOURIDYLATE SYNTHASE"/>
    <property type="match status" value="1"/>
</dbReference>
<evidence type="ECO:0000256" key="1">
    <source>
        <dbReference type="ARBA" id="ARBA00009375"/>
    </source>
</evidence>
<dbReference type="InterPro" id="IPR020097">
    <property type="entry name" value="PsdUridine_synth_TruA_a/b_dom"/>
</dbReference>
<comment type="similarity">
    <text evidence="1 6">Belongs to the tRNA pseudouridine synthase TruA family.</text>
</comment>
<dbReference type="Gene3D" id="3.30.70.580">
    <property type="entry name" value="Pseudouridine synthase I, catalytic domain, N-terminal subdomain"/>
    <property type="match status" value="1"/>
</dbReference>
<reference evidence="8 9" key="1">
    <citation type="journal article" date="2014" name="Nat. Commun.">
        <title>Molecular traces of alternative social organization in a termite genome.</title>
        <authorList>
            <person name="Terrapon N."/>
            <person name="Li C."/>
            <person name="Robertson H.M."/>
            <person name="Ji L."/>
            <person name="Meng X."/>
            <person name="Booth W."/>
            <person name="Chen Z."/>
            <person name="Childers C.P."/>
            <person name="Glastad K.M."/>
            <person name="Gokhale K."/>
            <person name="Gowin J."/>
            <person name="Gronenberg W."/>
            <person name="Hermansen R.A."/>
            <person name="Hu H."/>
            <person name="Hunt B.G."/>
            <person name="Huylmans A.K."/>
            <person name="Khalil S.M."/>
            <person name="Mitchell R.D."/>
            <person name="Munoz-Torres M.C."/>
            <person name="Mustard J.A."/>
            <person name="Pan H."/>
            <person name="Reese J.T."/>
            <person name="Scharf M.E."/>
            <person name="Sun F."/>
            <person name="Vogel H."/>
            <person name="Xiao J."/>
            <person name="Yang W."/>
            <person name="Yang Z."/>
            <person name="Yang Z."/>
            <person name="Zhou J."/>
            <person name="Zhu J."/>
            <person name="Brent C.S."/>
            <person name="Elsik C.G."/>
            <person name="Goodisman M.A."/>
            <person name="Liberles D.A."/>
            <person name="Roe R.M."/>
            <person name="Vargo E.L."/>
            <person name="Vilcinskas A."/>
            <person name="Wang J."/>
            <person name="Bornberg-Bauer E."/>
            <person name="Korb J."/>
            <person name="Zhang G."/>
            <person name="Liebig J."/>
        </authorList>
    </citation>
    <scope>NUCLEOTIDE SEQUENCE [LARGE SCALE GENOMIC DNA]</scope>
    <source>
        <tissue evidence="8">Whole organism</tissue>
    </source>
</reference>
<dbReference type="AlphaFoldDB" id="A0A067RRG6"/>
<dbReference type="HAMAP" id="MF_00171">
    <property type="entry name" value="TruA"/>
    <property type="match status" value="1"/>
</dbReference>
<dbReference type="InterPro" id="IPR020094">
    <property type="entry name" value="TruA/RsuA/RluB/E/F_N"/>
</dbReference>
<evidence type="ECO:0000313" key="9">
    <source>
        <dbReference type="Proteomes" id="UP000027135"/>
    </source>
</evidence>